<feature type="domain" description="PDZ" evidence="7">
    <location>
        <begin position="419"/>
        <end position="477"/>
    </location>
</feature>
<dbReference type="SMART" id="SM00365">
    <property type="entry name" value="LRR_SD22"/>
    <property type="match status" value="5"/>
</dbReference>
<feature type="region of interest" description="Disordered" evidence="6">
    <location>
        <begin position="197"/>
        <end position="230"/>
    </location>
</feature>
<gene>
    <name evidence="8" type="ORF">EVOR1521_LOCUS18910</name>
</gene>
<feature type="region of interest" description="Disordered" evidence="6">
    <location>
        <begin position="134"/>
        <end position="159"/>
    </location>
</feature>
<dbReference type="InterPro" id="IPR001611">
    <property type="entry name" value="Leu-rich_rpt"/>
</dbReference>
<evidence type="ECO:0000256" key="5">
    <source>
        <dbReference type="ARBA" id="ARBA00023273"/>
    </source>
</evidence>
<dbReference type="InterPro" id="IPR036034">
    <property type="entry name" value="PDZ_sf"/>
</dbReference>
<evidence type="ECO:0000256" key="6">
    <source>
        <dbReference type="SAM" id="MobiDB-lite"/>
    </source>
</evidence>
<accession>A0AA36N0X1</accession>
<feature type="compositionally biased region" description="Polar residues" evidence="6">
    <location>
        <begin position="892"/>
        <end position="904"/>
    </location>
</feature>
<evidence type="ECO:0000256" key="1">
    <source>
        <dbReference type="ARBA" id="ARBA00004138"/>
    </source>
</evidence>
<dbReference type="InterPro" id="IPR032675">
    <property type="entry name" value="LRR_dom_sf"/>
</dbReference>
<dbReference type="SMART" id="SM00228">
    <property type="entry name" value="PDZ"/>
    <property type="match status" value="2"/>
</dbReference>
<keyword evidence="4" id="KW-0969">Cilium</keyword>
<evidence type="ECO:0000256" key="4">
    <source>
        <dbReference type="ARBA" id="ARBA00023069"/>
    </source>
</evidence>
<feature type="compositionally biased region" description="Basic and acidic residues" evidence="6">
    <location>
        <begin position="949"/>
        <end position="977"/>
    </location>
</feature>
<dbReference type="AlphaFoldDB" id="A0AA36N0X1"/>
<dbReference type="SUPFAM" id="SSF52075">
    <property type="entry name" value="Outer arm dynein light chain 1"/>
    <property type="match status" value="1"/>
</dbReference>
<dbReference type="EMBL" id="CAUJNA010002779">
    <property type="protein sequence ID" value="CAJ1394190.1"/>
    <property type="molecule type" value="Genomic_DNA"/>
</dbReference>
<dbReference type="Gene3D" id="2.30.42.10">
    <property type="match status" value="2"/>
</dbReference>
<evidence type="ECO:0000256" key="2">
    <source>
        <dbReference type="ARBA" id="ARBA00022614"/>
    </source>
</evidence>
<dbReference type="SUPFAM" id="SSF50156">
    <property type="entry name" value="PDZ domain-like"/>
    <property type="match status" value="2"/>
</dbReference>
<comment type="subcellular location">
    <subcellularLocation>
        <location evidence="1">Cell projection</location>
        <location evidence="1">Cilium</location>
    </subcellularLocation>
</comment>
<dbReference type="PROSITE" id="PS51450">
    <property type="entry name" value="LRR"/>
    <property type="match status" value="4"/>
</dbReference>
<reference evidence="8" key="1">
    <citation type="submission" date="2023-08" db="EMBL/GenBank/DDBJ databases">
        <authorList>
            <person name="Chen Y."/>
            <person name="Shah S."/>
            <person name="Dougan E. K."/>
            <person name="Thang M."/>
            <person name="Chan C."/>
        </authorList>
    </citation>
    <scope>NUCLEOTIDE SEQUENCE</scope>
</reference>
<comment type="caution">
    <text evidence="8">The sequence shown here is derived from an EMBL/GenBank/DDBJ whole genome shotgun (WGS) entry which is preliminary data.</text>
</comment>
<proteinExistence type="predicted"/>
<evidence type="ECO:0000259" key="7">
    <source>
        <dbReference type="PROSITE" id="PS50106"/>
    </source>
</evidence>
<evidence type="ECO:0000313" key="8">
    <source>
        <dbReference type="EMBL" id="CAJ1394190.1"/>
    </source>
</evidence>
<organism evidence="8 9">
    <name type="scientific">Effrenium voratum</name>
    <dbReference type="NCBI Taxonomy" id="2562239"/>
    <lineage>
        <taxon>Eukaryota</taxon>
        <taxon>Sar</taxon>
        <taxon>Alveolata</taxon>
        <taxon>Dinophyceae</taxon>
        <taxon>Suessiales</taxon>
        <taxon>Symbiodiniaceae</taxon>
        <taxon>Effrenium</taxon>
    </lineage>
</organism>
<evidence type="ECO:0000256" key="3">
    <source>
        <dbReference type="ARBA" id="ARBA00022737"/>
    </source>
</evidence>
<sequence>MARGPQMQMARSPICMDEGDRKSFSWSRSAFANAANRVSGQDQDPRSLRRGADAEVICTLAVHSELGAGLEIEFVEGHGYRIESIRDQPGQPELRVGDLLLEVNGQSLQLDSEEDADEILASELSDGVRLAVRRNQPDLPPDVPGSWKEADRSDAEVSPKTAQFVVGPELAQEAREKVELPAAKGPLAGLLSSFGARAKTPEESASPEEELPQWPESDWPEAQEPRESDEEVMLFQQTVASDREASGSGIESIPMPFAQKNGGWHFEPEGEAESSVQEAVPESGSEAQDTVAILTAKPARSSAARCKVRDLAEWMEEMRLEEYLEAASDWCAEMGAVSLEEIAENIEDFGKDISLKPIERQRVQKWAAQKLPGAVCMLRDNFSFGSFGKDPPLQEPPRIELPDEGWNEAPRAPIYTARSVRLAVDSQGNTGLDLRFDDEWGIRVESVDPLPGQPGLAEGDFIVAIEGHSLRHKSHEECDAIFSERLQNGVLLSVVRPASQSQLALPKQPMGSWRLPRQPDFRNPSWSRRRGGHDANRMWNRFNRGPPWCGGHVKRMTTELVQDICKERSMWSQPHLNTQLYLNYKGFETIECLEAYSNLRALYLGNNNIARIDGLDRMSDLRSLHLEGNRIRCIENLTGNLELRQLSLESNAIRSLSGLSHLTKLQHLNVAKNALSELSDLKELESLPSLENLDVSHNCIEASEGVVDFWVKLPAELKILRYHGNPGVRFIEHYRKRLVNALPALRYLDERPIFPVERKASAAWQEGGLEALQKAKRDHFQEQCRLQNSVDPERREFLTQQRKLAIARIEREERERLEGAEEEKGWTAAQKGDEEALAAYARTWREKLECCGAEKLRDEVATSGSGQSKAAALALAEAQRKAQEEKCRLNAVRQNPAPTSNKATFSPPPRDSGCAPSAANASNVAGFRQSRSEDWAERQLSLLGEDEPEAARPEPREPVEPVPDLWKKVEQQNKEAEGQVLELNAAASAGP</sequence>
<keyword evidence="3" id="KW-0677">Repeat</keyword>
<dbReference type="Gene3D" id="3.80.10.10">
    <property type="entry name" value="Ribonuclease Inhibitor"/>
    <property type="match status" value="2"/>
</dbReference>
<protein>
    <recommendedName>
        <fullName evidence="7">PDZ domain-containing protein</fullName>
    </recommendedName>
</protein>
<dbReference type="Proteomes" id="UP001178507">
    <property type="component" value="Unassembled WGS sequence"/>
</dbReference>
<keyword evidence="2" id="KW-0433">Leucine-rich repeat</keyword>
<dbReference type="InterPro" id="IPR050576">
    <property type="entry name" value="Cilia_flagella_integrity"/>
</dbReference>
<keyword evidence="9" id="KW-1185">Reference proteome</keyword>
<dbReference type="PANTHER" id="PTHR45973:SF9">
    <property type="entry name" value="LEUCINE-RICH REPEAT-CONTAINING PROTEIN 46"/>
    <property type="match status" value="1"/>
</dbReference>
<dbReference type="PANTHER" id="PTHR45973">
    <property type="entry name" value="PROTEIN PHOSPHATASE 1 REGULATORY SUBUNIT SDS22-RELATED"/>
    <property type="match status" value="1"/>
</dbReference>
<name>A0AA36N0X1_9DINO</name>
<dbReference type="InterPro" id="IPR001478">
    <property type="entry name" value="PDZ"/>
</dbReference>
<feature type="region of interest" description="Disordered" evidence="6">
    <location>
        <begin position="890"/>
        <end position="991"/>
    </location>
</feature>
<dbReference type="Pfam" id="PF14580">
    <property type="entry name" value="LRR_9"/>
    <property type="match status" value="1"/>
</dbReference>
<feature type="compositionally biased region" description="Basic and acidic residues" evidence="6">
    <location>
        <begin position="148"/>
        <end position="157"/>
    </location>
</feature>
<dbReference type="PROSITE" id="PS50106">
    <property type="entry name" value="PDZ"/>
    <property type="match status" value="1"/>
</dbReference>
<feature type="region of interest" description="Disordered" evidence="6">
    <location>
        <begin position="265"/>
        <end position="285"/>
    </location>
</feature>
<evidence type="ECO:0000313" key="9">
    <source>
        <dbReference type="Proteomes" id="UP001178507"/>
    </source>
</evidence>
<keyword evidence="5" id="KW-0966">Cell projection</keyword>